<dbReference type="GO" id="GO:0045840">
    <property type="term" value="P:positive regulation of mitotic nuclear division"/>
    <property type="evidence" value="ECO:0007669"/>
    <property type="project" value="TreeGrafter"/>
</dbReference>
<evidence type="ECO:0000313" key="7">
    <source>
        <dbReference type="Proteomes" id="UP000472267"/>
    </source>
</evidence>
<dbReference type="GO" id="GO:0007173">
    <property type="term" value="P:epidermal growth factor receptor signaling pathway"/>
    <property type="evidence" value="ECO:0007669"/>
    <property type="project" value="TreeGrafter"/>
</dbReference>
<dbReference type="InterPro" id="IPR000742">
    <property type="entry name" value="EGF"/>
</dbReference>
<dbReference type="GO" id="GO:0008284">
    <property type="term" value="P:positive regulation of cell population proliferation"/>
    <property type="evidence" value="ECO:0007669"/>
    <property type="project" value="TreeGrafter"/>
</dbReference>
<keyword evidence="7" id="KW-1185">Reference proteome</keyword>
<proteinExistence type="predicted"/>
<reference evidence="6" key="1">
    <citation type="submission" date="2019-06" db="EMBL/GenBank/DDBJ databases">
        <authorList>
            <consortium name="Wellcome Sanger Institute Data Sharing"/>
        </authorList>
    </citation>
    <scope>NUCLEOTIDE SEQUENCE [LARGE SCALE GENOMIC DNA]</scope>
</reference>
<evidence type="ECO:0000256" key="4">
    <source>
        <dbReference type="SAM" id="Phobius"/>
    </source>
</evidence>
<keyword evidence="2 3" id="KW-1015">Disulfide bond</keyword>
<evidence type="ECO:0000256" key="2">
    <source>
        <dbReference type="ARBA" id="ARBA00023157"/>
    </source>
</evidence>
<feature type="disulfide bond" evidence="3">
    <location>
        <begin position="17"/>
        <end position="34"/>
    </location>
</feature>
<evidence type="ECO:0000259" key="5">
    <source>
        <dbReference type="PROSITE" id="PS50026"/>
    </source>
</evidence>
<organism evidence="6 7">
    <name type="scientific">Salarias fasciatus</name>
    <name type="common">Jewelled blenny</name>
    <name type="synonym">Blennius fasciatus</name>
    <dbReference type="NCBI Taxonomy" id="181472"/>
    <lineage>
        <taxon>Eukaryota</taxon>
        <taxon>Metazoa</taxon>
        <taxon>Chordata</taxon>
        <taxon>Craniata</taxon>
        <taxon>Vertebrata</taxon>
        <taxon>Euteleostomi</taxon>
        <taxon>Actinopterygii</taxon>
        <taxon>Neopterygii</taxon>
        <taxon>Teleostei</taxon>
        <taxon>Neoteleostei</taxon>
        <taxon>Acanthomorphata</taxon>
        <taxon>Ovalentaria</taxon>
        <taxon>Blenniimorphae</taxon>
        <taxon>Blenniiformes</taxon>
        <taxon>Blennioidei</taxon>
        <taxon>Blenniidae</taxon>
        <taxon>Salariinae</taxon>
        <taxon>Salarias</taxon>
    </lineage>
</organism>
<dbReference type="PROSITE" id="PS00022">
    <property type="entry name" value="EGF_1"/>
    <property type="match status" value="1"/>
</dbReference>
<dbReference type="PANTHER" id="PTHR10740">
    <property type="entry name" value="TRANSFORMING GROWTH FACTOR ALPHA"/>
    <property type="match status" value="1"/>
</dbReference>
<dbReference type="SMART" id="SM00181">
    <property type="entry name" value="EGF"/>
    <property type="match status" value="1"/>
</dbReference>
<dbReference type="InParanoid" id="A0A672IJ38"/>
<feature type="transmembrane region" description="Helical" evidence="4">
    <location>
        <begin position="60"/>
        <end position="84"/>
    </location>
</feature>
<dbReference type="Gene3D" id="2.10.25.10">
    <property type="entry name" value="Laminin"/>
    <property type="match status" value="1"/>
</dbReference>
<accession>A0A672IJ38</accession>
<dbReference type="GO" id="GO:0005154">
    <property type="term" value="F:epidermal growth factor receptor binding"/>
    <property type="evidence" value="ECO:0007669"/>
    <property type="project" value="TreeGrafter"/>
</dbReference>
<keyword evidence="4" id="KW-0812">Transmembrane</keyword>
<comment type="caution">
    <text evidence="3">Lacks conserved residue(s) required for the propagation of feature annotation.</text>
</comment>
<dbReference type="PROSITE" id="PS50026">
    <property type="entry name" value="EGF_3"/>
    <property type="match status" value="1"/>
</dbReference>
<dbReference type="CDD" id="cd00054">
    <property type="entry name" value="EGF_CA"/>
    <property type="match status" value="1"/>
</dbReference>
<keyword evidence="4" id="KW-1133">Transmembrane helix</keyword>
<dbReference type="Proteomes" id="UP000472267">
    <property type="component" value="Chromosome 7"/>
</dbReference>
<dbReference type="GO" id="GO:0005615">
    <property type="term" value="C:extracellular space"/>
    <property type="evidence" value="ECO:0007669"/>
    <property type="project" value="TreeGrafter"/>
</dbReference>
<protein>
    <recommendedName>
        <fullName evidence="5">EGF-like domain-containing protein</fullName>
    </recommendedName>
</protein>
<keyword evidence="1 3" id="KW-0245">EGF-like domain</keyword>
<dbReference type="AlphaFoldDB" id="A0A672IJ38"/>
<dbReference type="OMA" id="EDATYCM"/>
<reference evidence="6" key="3">
    <citation type="submission" date="2025-09" db="UniProtKB">
        <authorList>
            <consortium name="Ensembl"/>
        </authorList>
    </citation>
    <scope>IDENTIFICATION</scope>
</reference>
<feature type="disulfide bond" evidence="3">
    <location>
        <begin position="36"/>
        <end position="45"/>
    </location>
</feature>
<dbReference type="SUPFAM" id="SSF57196">
    <property type="entry name" value="EGF/Laminin"/>
    <property type="match status" value="1"/>
</dbReference>
<dbReference type="Ensembl" id="ENSSFAT00005043313.1">
    <property type="protein sequence ID" value="ENSSFAP00005041791.1"/>
    <property type="gene ID" value="ENSSFAG00005020733.1"/>
</dbReference>
<feature type="domain" description="EGF-like" evidence="5">
    <location>
        <begin position="5"/>
        <end position="46"/>
    </location>
</feature>
<name>A0A672IJ38_SALFA</name>
<evidence type="ECO:0000313" key="6">
    <source>
        <dbReference type="Ensembl" id="ENSSFAP00005041791.1"/>
    </source>
</evidence>
<dbReference type="PANTHER" id="PTHR10740:SF15">
    <property type="entry name" value="EGF-LIKE DOMAIN-CONTAINING PROTEIN"/>
    <property type="match status" value="1"/>
</dbReference>
<sequence>MMADHGDPCEEQEVSYCMNGATCYKISSMNSLSCVCTENYRGSRCEHFWLSSLSPSAEHAGLIAAVVIVALLIFVVLAVVIYCIHNFRSTKRRQKNIQHQYWRIQPRV</sequence>
<keyword evidence="4" id="KW-0472">Membrane</keyword>
<dbReference type="GO" id="GO:0008083">
    <property type="term" value="F:growth factor activity"/>
    <property type="evidence" value="ECO:0007669"/>
    <property type="project" value="TreeGrafter"/>
</dbReference>
<reference evidence="6" key="2">
    <citation type="submission" date="2025-08" db="UniProtKB">
        <authorList>
            <consortium name="Ensembl"/>
        </authorList>
    </citation>
    <scope>IDENTIFICATION</scope>
</reference>
<evidence type="ECO:0000256" key="1">
    <source>
        <dbReference type="ARBA" id="ARBA00022536"/>
    </source>
</evidence>
<evidence type="ECO:0000256" key="3">
    <source>
        <dbReference type="PROSITE-ProRule" id="PRU00076"/>
    </source>
</evidence>